<reference evidence="1" key="1">
    <citation type="submission" date="2017-07" db="EMBL/GenBank/DDBJ databases">
        <authorList>
            <person name="Mikheyev A."/>
            <person name="Grau M."/>
        </authorList>
    </citation>
    <scope>NUCLEOTIDE SEQUENCE</scope>
    <source>
        <tissue evidence="1">Venom_gland</tissue>
    </source>
</reference>
<name>A0A2D4GMV3_MICCO</name>
<reference evidence="1" key="2">
    <citation type="submission" date="2017-11" db="EMBL/GenBank/DDBJ databases">
        <title>Coralsnake Venomics: Analyses of Venom Gland Transcriptomes and Proteomes of Six Brazilian Taxa.</title>
        <authorList>
            <person name="Aird S.D."/>
            <person name="Jorge da Silva N."/>
            <person name="Qiu L."/>
            <person name="Villar-Briones A."/>
            <person name="Aparecida-Saddi V."/>
            <person name="Campos-Telles M.P."/>
            <person name="Grau M."/>
            <person name="Mikheyev A.S."/>
        </authorList>
    </citation>
    <scope>NUCLEOTIDE SEQUENCE</scope>
    <source>
        <tissue evidence="1">Venom_gland</tissue>
    </source>
</reference>
<protein>
    <submittedName>
        <fullName evidence="1">Uncharacterized protein</fullName>
    </submittedName>
</protein>
<dbReference type="AlphaFoldDB" id="A0A2D4GMV3"/>
<organism evidence="1">
    <name type="scientific">Micrurus corallinus</name>
    <name type="common">Brazilian coral snake</name>
    <dbReference type="NCBI Taxonomy" id="54390"/>
    <lineage>
        <taxon>Eukaryota</taxon>
        <taxon>Metazoa</taxon>
        <taxon>Chordata</taxon>
        <taxon>Craniata</taxon>
        <taxon>Vertebrata</taxon>
        <taxon>Euteleostomi</taxon>
        <taxon>Lepidosauria</taxon>
        <taxon>Squamata</taxon>
        <taxon>Bifurcata</taxon>
        <taxon>Unidentata</taxon>
        <taxon>Episquamata</taxon>
        <taxon>Toxicofera</taxon>
        <taxon>Serpentes</taxon>
        <taxon>Colubroidea</taxon>
        <taxon>Elapidae</taxon>
        <taxon>Elapinae</taxon>
        <taxon>Micrurus</taxon>
    </lineage>
</organism>
<proteinExistence type="predicted"/>
<evidence type="ECO:0000313" key="1">
    <source>
        <dbReference type="EMBL" id="LAA61060.1"/>
    </source>
</evidence>
<dbReference type="EMBL" id="IACJ01136748">
    <property type="protein sequence ID" value="LAA61060.1"/>
    <property type="molecule type" value="Transcribed_RNA"/>
</dbReference>
<accession>A0A2D4GMV3</accession>
<sequence length="103" mass="11536">MLRKKKLNKSDNAIEGMWIKRCIVMNKSNSLDGVCYHSVNQGKDVGGMFQRKPNYSGMHEVAVMSDFNYADILTSQDSNFSFIVEKGTRGSAILNLILSNKEA</sequence>